<sequence length="114" mass="12365">MQASTLFGGKQRATLGLATRTRTGGRLRENVSSGIEPAKKQKVVVDLTSDGPPPIPGGGPLCCWGPPKVGGITFRAAPHDFDIQRVQGTAATHPHGFHEHVERMDKWKKKMQDK</sequence>
<evidence type="ECO:0000313" key="3">
    <source>
        <dbReference type="Proteomes" id="UP000327013"/>
    </source>
</evidence>
<name>A0A5N6L3D1_9ROSI</name>
<organism evidence="2 3">
    <name type="scientific">Carpinus fangiana</name>
    <dbReference type="NCBI Taxonomy" id="176857"/>
    <lineage>
        <taxon>Eukaryota</taxon>
        <taxon>Viridiplantae</taxon>
        <taxon>Streptophyta</taxon>
        <taxon>Embryophyta</taxon>
        <taxon>Tracheophyta</taxon>
        <taxon>Spermatophyta</taxon>
        <taxon>Magnoliopsida</taxon>
        <taxon>eudicotyledons</taxon>
        <taxon>Gunneridae</taxon>
        <taxon>Pentapetalae</taxon>
        <taxon>rosids</taxon>
        <taxon>fabids</taxon>
        <taxon>Fagales</taxon>
        <taxon>Betulaceae</taxon>
        <taxon>Carpinus</taxon>
    </lineage>
</organism>
<accession>A0A5N6L3D1</accession>
<evidence type="ECO:0000313" key="2">
    <source>
        <dbReference type="EMBL" id="KAB8486519.1"/>
    </source>
</evidence>
<reference evidence="2 3" key="1">
    <citation type="submission" date="2019-06" db="EMBL/GenBank/DDBJ databases">
        <title>A chromosomal-level reference genome of Carpinus fangiana (Coryloideae, Betulaceae).</title>
        <authorList>
            <person name="Yang X."/>
            <person name="Wang Z."/>
            <person name="Zhang L."/>
            <person name="Hao G."/>
            <person name="Liu J."/>
            <person name="Yang Y."/>
        </authorList>
    </citation>
    <scope>NUCLEOTIDE SEQUENCE [LARGE SCALE GENOMIC DNA]</scope>
    <source>
        <strain evidence="2">Cfa_2016G</strain>
        <tissue evidence="2">Leaf</tissue>
    </source>
</reference>
<gene>
    <name evidence="2" type="ORF">FH972_025357</name>
</gene>
<comment type="caution">
    <text evidence="2">The sequence shown here is derived from an EMBL/GenBank/DDBJ whole genome shotgun (WGS) entry which is preliminary data.</text>
</comment>
<dbReference type="AlphaFoldDB" id="A0A5N6L3D1"/>
<feature type="compositionally biased region" description="Basic and acidic residues" evidence="1">
    <location>
        <begin position="96"/>
        <end position="114"/>
    </location>
</feature>
<dbReference type="EMBL" id="VIBQ01000047">
    <property type="protein sequence ID" value="KAB8486519.1"/>
    <property type="molecule type" value="Genomic_DNA"/>
</dbReference>
<keyword evidence="3" id="KW-1185">Reference proteome</keyword>
<protein>
    <submittedName>
        <fullName evidence="2">Uncharacterized protein</fullName>
    </submittedName>
</protein>
<proteinExistence type="predicted"/>
<evidence type="ECO:0000256" key="1">
    <source>
        <dbReference type="SAM" id="MobiDB-lite"/>
    </source>
</evidence>
<dbReference type="Proteomes" id="UP000327013">
    <property type="component" value="Unassembled WGS sequence"/>
</dbReference>
<feature type="region of interest" description="Disordered" evidence="1">
    <location>
        <begin position="90"/>
        <end position="114"/>
    </location>
</feature>